<evidence type="ECO:0000256" key="2">
    <source>
        <dbReference type="ARBA" id="ARBA00023125"/>
    </source>
</evidence>
<evidence type="ECO:0000256" key="3">
    <source>
        <dbReference type="ARBA" id="ARBA00023163"/>
    </source>
</evidence>
<dbReference type="GO" id="GO:0043565">
    <property type="term" value="F:sequence-specific DNA binding"/>
    <property type="evidence" value="ECO:0007669"/>
    <property type="project" value="InterPro"/>
</dbReference>
<dbReference type="PROSITE" id="PS01124">
    <property type="entry name" value="HTH_ARAC_FAMILY_2"/>
    <property type="match status" value="1"/>
</dbReference>
<dbReference type="Pfam" id="PF12833">
    <property type="entry name" value="HTH_18"/>
    <property type="match status" value="1"/>
</dbReference>
<keyword evidence="6" id="KW-1185">Reference proteome</keyword>
<dbReference type="SMART" id="SM00342">
    <property type="entry name" value="HTH_ARAC"/>
    <property type="match status" value="1"/>
</dbReference>
<keyword evidence="3" id="KW-0804">Transcription</keyword>
<dbReference type="PANTHER" id="PTHR43280">
    <property type="entry name" value="ARAC-FAMILY TRANSCRIPTIONAL REGULATOR"/>
    <property type="match status" value="1"/>
</dbReference>
<keyword evidence="1" id="KW-0805">Transcription regulation</keyword>
<protein>
    <submittedName>
        <fullName evidence="5">AraC family transcriptional regulator</fullName>
    </submittedName>
</protein>
<dbReference type="RefSeq" id="WP_120044104.1">
    <property type="nucleotide sequence ID" value="NZ_QZFU01000036.1"/>
</dbReference>
<evidence type="ECO:0000256" key="1">
    <source>
        <dbReference type="ARBA" id="ARBA00023015"/>
    </source>
</evidence>
<dbReference type="AlphaFoldDB" id="A0A3A4K8N4"/>
<dbReference type="EMBL" id="QZFU01000036">
    <property type="protein sequence ID" value="RJO71047.1"/>
    <property type="molecule type" value="Genomic_DNA"/>
</dbReference>
<dbReference type="SUPFAM" id="SSF51182">
    <property type="entry name" value="RmlC-like cupins"/>
    <property type="match status" value="1"/>
</dbReference>
<organism evidence="5 6">
    <name type="scientific">Nocardia panacis</name>
    <dbReference type="NCBI Taxonomy" id="2340916"/>
    <lineage>
        <taxon>Bacteria</taxon>
        <taxon>Bacillati</taxon>
        <taxon>Actinomycetota</taxon>
        <taxon>Actinomycetes</taxon>
        <taxon>Mycobacteriales</taxon>
        <taxon>Nocardiaceae</taxon>
        <taxon>Nocardia</taxon>
    </lineage>
</organism>
<comment type="caution">
    <text evidence="5">The sequence shown here is derived from an EMBL/GenBank/DDBJ whole genome shotgun (WGS) entry which is preliminary data.</text>
</comment>
<accession>A0A3A4K8N4</accession>
<dbReference type="InterPro" id="IPR011051">
    <property type="entry name" value="RmlC_Cupin_sf"/>
</dbReference>
<sequence length="287" mass="31024">MEQRIRSVRYAPPAGAVGEIEVGTLAGIRERGGPREFLAPQRLDFDLLFRIGSGHAVHTVDFTGYPLEPGDVLWVRAGQVQQWGRIAAIEGPVFLFTAAAIGAGTAELIRGAGVSTPNYWPAASVEGPPALALAAAAAEPRNAMGDQAIRAAARSAALAAALLHLIIAAPEGSTHGPATREAFLWFRDEVDARFRTRHKVADYAARLGYSTHTLNRLARENTGMSAKEFIDERILLEAKRLLAHGRDPVARIAEDLGFDDPSNFSKYFHQRTGLTPAAFRARSWPAL</sequence>
<dbReference type="SUPFAM" id="SSF46689">
    <property type="entry name" value="Homeodomain-like"/>
    <property type="match status" value="1"/>
</dbReference>
<evidence type="ECO:0000313" key="6">
    <source>
        <dbReference type="Proteomes" id="UP000266677"/>
    </source>
</evidence>
<keyword evidence="2" id="KW-0238">DNA-binding</keyword>
<dbReference type="Gene3D" id="1.10.10.60">
    <property type="entry name" value="Homeodomain-like"/>
    <property type="match status" value="1"/>
</dbReference>
<dbReference type="InterPro" id="IPR018060">
    <property type="entry name" value="HTH_AraC"/>
</dbReference>
<gene>
    <name evidence="5" type="ORF">D5S18_27495</name>
</gene>
<dbReference type="InterPro" id="IPR009057">
    <property type="entry name" value="Homeodomain-like_sf"/>
</dbReference>
<name>A0A3A4K8N4_9NOCA</name>
<dbReference type="PRINTS" id="PR00032">
    <property type="entry name" value="HTHARAC"/>
</dbReference>
<reference evidence="5 6" key="1">
    <citation type="submission" date="2018-09" db="EMBL/GenBank/DDBJ databases">
        <title>YIM PH21274 draft genome.</title>
        <authorList>
            <person name="Miao C."/>
        </authorList>
    </citation>
    <scope>NUCLEOTIDE SEQUENCE [LARGE SCALE GENOMIC DNA]</scope>
    <source>
        <strain evidence="5 6">YIM PH 21724</strain>
    </source>
</reference>
<feature type="domain" description="HTH araC/xylS-type" evidence="4">
    <location>
        <begin position="180"/>
        <end position="282"/>
    </location>
</feature>
<dbReference type="PANTHER" id="PTHR43280:SF32">
    <property type="entry name" value="TRANSCRIPTIONAL REGULATORY PROTEIN"/>
    <property type="match status" value="1"/>
</dbReference>
<dbReference type="Proteomes" id="UP000266677">
    <property type="component" value="Unassembled WGS sequence"/>
</dbReference>
<dbReference type="GO" id="GO:0003700">
    <property type="term" value="F:DNA-binding transcription factor activity"/>
    <property type="evidence" value="ECO:0007669"/>
    <property type="project" value="InterPro"/>
</dbReference>
<evidence type="ECO:0000259" key="4">
    <source>
        <dbReference type="PROSITE" id="PS01124"/>
    </source>
</evidence>
<dbReference type="InterPro" id="IPR020449">
    <property type="entry name" value="Tscrpt_reg_AraC-type_HTH"/>
</dbReference>
<proteinExistence type="predicted"/>
<dbReference type="OrthoDB" id="9799345at2"/>
<evidence type="ECO:0000313" key="5">
    <source>
        <dbReference type="EMBL" id="RJO71047.1"/>
    </source>
</evidence>